<dbReference type="Proteomes" id="UP001589789">
    <property type="component" value="Unassembled WGS sequence"/>
</dbReference>
<evidence type="ECO:0000313" key="3">
    <source>
        <dbReference type="Proteomes" id="UP001589789"/>
    </source>
</evidence>
<reference evidence="2 3" key="1">
    <citation type="submission" date="2024-09" db="EMBL/GenBank/DDBJ databases">
        <authorList>
            <person name="Sun Q."/>
            <person name="Mori K."/>
        </authorList>
    </citation>
    <scope>NUCLEOTIDE SEQUENCE [LARGE SCALE GENOMIC DNA]</scope>
    <source>
        <strain evidence="2 3">CCM 7468</strain>
    </source>
</reference>
<evidence type="ECO:0008006" key="4">
    <source>
        <dbReference type="Google" id="ProtNLM"/>
    </source>
</evidence>
<evidence type="ECO:0000313" key="2">
    <source>
        <dbReference type="EMBL" id="MFC0387628.1"/>
    </source>
</evidence>
<protein>
    <recommendedName>
        <fullName evidence="4">Poly A polymerase head domain-containing protein</fullName>
    </recommendedName>
</protein>
<keyword evidence="3" id="KW-1185">Reference proteome</keyword>
<feature type="compositionally biased region" description="Low complexity" evidence="1">
    <location>
        <begin position="259"/>
        <end position="274"/>
    </location>
</feature>
<feature type="region of interest" description="Disordered" evidence="1">
    <location>
        <begin position="253"/>
        <end position="282"/>
    </location>
</feature>
<accession>A0ABV6IYE1</accession>
<dbReference type="Gene3D" id="3.30.460.10">
    <property type="entry name" value="Beta Polymerase, domain 2"/>
    <property type="match status" value="1"/>
</dbReference>
<name>A0ABV6IYE1_9PROT</name>
<gene>
    <name evidence="2" type="ORF">ACFFIC_19075</name>
</gene>
<comment type="caution">
    <text evidence="2">The sequence shown here is derived from an EMBL/GenBank/DDBJ whole genome shotgun (WGS) entry which is preliminary data.</text>
</comment>
<proteinExistence type="predicted"/>
<sequence>MSDARQGRSSVGELARRLGDHGEVAIVGGMLRDLLLNDEYAGFTSDVDLVVDAPDSPALRALLYNYGAVQNRFGGYALSTKWKADVWLLGRTWARVEGHSQVSTVDDLLDTTFFNWDAVLYSMTRKQVICRDDYLAHLDDRLLDINLEPNPNRVGSCVRTIRSAVLWGAVLSPRLARFATEVIEEVGAAALVQADKRSYGHRRLLREATVDEALHCFHTAAETGTPSLPLRASARGIQRRLPLPAASVAAQIREERRAGSSSRGSSTKGPRSPSATWHLALA</sequence>
<evidence type="ECO:0000256" key="1">
    <source>
        <dbReference type="SAM" id="MobiDB-lite"/>
    </source>
</evidence>
<dbReference type="EMBL" id="JBHLVZ010000069">
    <property type="protein sequence ID" value="MFC0387628.1"/>
    <property type="molecule type" value="Genomic_DNA"/>
</dbReference>
<dbReference type="RefSeq" id="WP_377053266.1">
    <property type="nucleotide sequence ID" value="NZ_JBHLVZ010000069.1"/>
</dbReference>
<dbReference type="InterPro" id="IPR043519">
    <property type="entry name" value="NT_sf"/>
</dbReference>
<organism evidence="2 3">
    <name type="scientific">Muricoccus vinaceus</name>
    <dbReference type="NCBI Taxonomy" id="424704"/>
    <lineage>
        <taxon>Bacteria</taxon>
        <taxon>Pseudomonadati</taxon>
        <taxon>Pseudomonadota</taxon>
        <taxon>Alphaproteobacteria</taxon>
        <taxon>Acetobacterales</taxon>
        <taxon>Roseomonadaceae</taxon>
        <taxon>Muricoccus</taxon>
    </lineage>
</organism>